<evidence type="ECO:0000313" key="2">
    <source>
        <dbReference type="EMBL" id="KAE9158255.1"/>
    </source>
</evidence>
<evidence type="ECO:0000313" key="4">
    <source>
        <dbReference type="Proteomes" id="UP000476176"/>
    </source>
</evidence>
<name>A0A6A3UZX3_9STRA</name>
<dbReference type="EMBL" id="QXGD01009171">
    <property type="protein sequence ID" value="KAE9158255.1"/>
    <property type="molecule type" value="Genomic_DNA"/>
</dbReference>
<accession>A0A6A3UZX3</accession>
<comment type="caution">
    <text evidence="2">The sequence shown here is derived from an EMBL/GenBank/DDBJ whole genome shotgun (WGS) entry which is preliminary data.</text>
</comment>
<dbReference type="AlphaFoldDB" id="A0A6A3UZX3"/>
<reference evidence="2 3" key="1">
    <citation type="submission" date="2018-08" db="EMBL/GenBank/DDBJ databases">
        <title>Genomic investigation of the strawberry pathogen Phytophthora fragariae indicates pathogenicity is determined by transcriptional variation in three key races.</title>
        <authorList>
            <person name="Adams T.M."/>
            <person name="Armitage A.D."/>
            <person name="Sobczyk M.K."/>
            <person name="Bates H.J."/>
            <person name="Dunwell J.M."/>
            <person name="Nellist C.F."/>
            <person name="Harrison R.J."/>
        </authorList>
    </citation>
    <scope>NUCLEOTIDE SEQUENCE [LARGE SCALE GENOMIC DNA]</scope>
    <source>
        <strain evidence="2 3">BC-1</strain>
        <strain evidence="1 4">BC-23</strain>
    </source>
</reference>
<organism evidence="2 3">
    <name type="scientific">Phytophthora fragariae</name>
    <dbReference type="NCBI Taxonomy" id="53985"/>
    <lineage>
        <taxon>Eukaryota</taxon>
        <taxon>Sar</taxon>
        <taxon>Stramenopiles</taxon>
        <taxon>Oomycota</taxon>
        <taxon>Peronosporomycetes</taxon>
        <taxon>Peronosporales</taxon>
        <taxon>Peronosporaceae</taxon>
        <taxon>Phytophthora</taxon>
    </lineage>
</organism>
<evidence type="ECO:0000313" key="1">
    <source>
        <dbReference type="EMBL" id="KAE9144149.1"/>
    </source>
</evidence>
<gene>
    <name evidence="2" type="ORF">PF002_g33155</name>
    <name evidence="1" type="ORF">PF004_g33086</name>
</gene>
<dbReference type="Proteomes" id="UP000440367">
    <property type="component" value="Unassembled WGS sequence"/>
</dbReference>
<proteinExistence type="predicted"/>
<protein>
    <submittedName>
        <fullName evidence="2">Uncharacterized protein</fullName>
    </submittedName>
</protein>
<dbReference type="Proteomes" id="UP000476176">
    <property type="component" value="Unassembled WGS sequence"/>
</dbReference>
<dbReference type="EMBL" id="QXGC01012840">
    <property type="protein sequence ID" value="KAE9144149.1"/>
    <property type="molecule type" value="Genomic_DNA"/>
</dbReference>
<sequence>MSSFRLDSDGDAEMTVPQPVYEYIGPPKLVDWDQVRS</sequence>
<evidence type="ECO:0000313" key="3">
    <source>
        <dbReference type="Proteomes" id="UP000440367"/>
    </source>
</evidence>